<evidence type="ECO:0000313" key="5">
    <source>
        <dbReference type="WBParaSite" id="L893_g12722.t1"/>
    </source>
</evidence>
<evidence type="ECO:0000256" key="1">
    <source>
        <dbReference type="SAM" id="MobiDB-lite"/>
    </source>
</evidence>
<sequence length="507" mass="56496">MNIYFGSAVLLSLLAVVSLQEVSRDYVPEVVYPRKSSRMRNRTLGTSREQSDKPANKTVTVEHDHHNLLQKRLEHIKENRRNRNQLIMVAPVEGHRIYTMDRYFVSPNGLQKVTAPATVKVESGKLGRPLVEEMKQQSSVQKDKLLTLVTLEPPLHSPRSQADAHRNKSGARHNISQGVRVSGQTDKIPVPASKIRFPAQSWQIPPNVNSKKDNKLYLKALHSSEGSVEIKSFETGKRRPPSDSSDRSLLLPDSSSRSSENLAAIQTIRPPYQVNARDRSPLRPVDAKPKATFAKTDAREPIPLPGQSNPVSYQSTSTSGSYQPSNTGRFQPLPVTGATSSSYPQNHFSSSYEDYRSVPSRQNINSPNSIEAIVPTNKVDRPASSLNPNQKLDLCCRKQGLSPSCQTMCNFDTFSDKSLVNAFLTNQCPGPQLGQAFDCATSKVDHSECCVRKNVHIFNNGQCLPFCRTHIPTPPNAFEYLACLQVFESIKGCYREHQFSNPNLYGD</sequence>
<feature type="compositionally biased region" description="Low complexity" evidence="1">
    <location>
        <begin position="312"/>
        <end position="325"/>
    </location>
</feature>
<organism evidence="4 5">
    <name type="scientific">Steinernema glaseri</name>
    <dbReference type="NCBI Taxonomy" id="37863"/>
    <lineage>
        <taxon>Eukaryota</taxon>
        <taxon>Metazoa</taxon>
        <taxon>Ecdysozoa</taxon>
        <taxon>Nematoda</taxon>
        <taxon>Chromadorea</taxon>
        <taxon>Rhabditida</taxon>
        <taxon>Tylenchina</taxon>
        <taxon>Panagrolaimomorpha</taxon>
        <taxon>Strongyloidoidea</taxon>
        <taxon>Steinernematidae</taxon>
        <taxon>Steinernema</taxon>
    </lineage>
</organism>
<evidence type="ECO:0000259" key="3">
    <source>
        <dbReference type="Pfam" id="PF01682"/>
    </source>
</evidence>
<feature type="chain" id="PRO_5009311829" evidence="2">
    <location>
        <begin position="20"/>
        <end position="507"/>
    </location>
</feature>
<feature type="compositionally biased region" description="Polar residues" evidence="1">
    <location>
        <begin position="174"/>
        <end position="185"/>
    </location>
</feature>
<dbReference type="PANTHER" id="PTHR46705:SF10">
    <property type="entry name" value="DOMAIN OF UNKNOWN FUNCTION DB DOMAIN-CONTAINING PROTEIN"/>
    <property type="match status" value="1"/>
</dbReference>
<dbReference type="InterPro" id="IPR002602">
    <property type="entry name" value="DB"/>
</dbReference>
<keyword evidence="2" id="KW-0732">Signal</keyword>
<dbReference type="AlphaFoldDB" id="A0A1I7Y4Y7"/>
<feature type="region of interest" description="Disordered" evidence="1">
    <location>
        <begin position="37"/>
        <end position="59"/>
    </location>
</feature>
<dbReference type="Proteomes" id="UP000095287">
    <property type="component" value="Unplaced"/>
</dbReference>
<feature type="domain" description="Domain of unknown function DB" evidence="3">
    <location>
        <begin position="395"/>
        <end position="494"/>
    </location>
</feature>
<accession>A0A1I7Y4Y7</accession>
<feature type="compositionally biased region" description="Basic and acidic residues" evidence="1">
    <location>
        <begin position="231"/>
        <end position="246"/>
    </location>
</feature>
<reference evidence="5" key="1">
    <citation type="submission" date="2016-11" db="UniProtKB">
        <authorList>
            <consortium name="WormBaseParasite"/>
        </authorList>
    </citation>
    <scope>IDENTIFICATION</scope>
</reference>
<dbReference type="Pfam" id="PF01682">
    <property type="entry name" value="DB"/>
    <property type="match status" value="1"/>
</dbReference>
<feature type="region of interest" description="Disordered" evidence="1">
    <location>
        <begin position="229"/>
        <end position="360"/>
    </location>
</feature>
<proteinExistence type="predicted"/>
<protein>
    <submittedName>
        <fullName evidence="5">DB domain-containing protein</fullName>
    </submittedName>
</protein>
<evidence type="ECO:0000256" key="2">
    <source>
        <dbReference type="SAM" id="SignalP"/>
    </source>
</evidence>
<feature type="compositionally biased region" description="Low complexity" evidence="1">
    <location>
        <begin position="247"/>
        <end position="259"/>
    </location>
</feature>
<feature type="signal peptide" evidence="2">
    <location>
        <begin position="1"/>
        <end position="19"/>
    </location>
</feature>
<feature type="compositionally biased region" description="Basic and acidic residues" evidence="1">
    <location>
        <begin position="49"/>
        <end position="59"/>
    </location>
</feature>
<name>A0A1I7Y4Y7_9BILA</name>
<feature type="compositionally biased region" description="Basic and acidic residues" evidence="1">
    <location>
        <begin position="276"/>
        <end position="289"/>
    </location>
</feature>
<feature type="compositionally biased region" description="Polar residues" evidence="1">
    <location>
        <begin position="337"/>
        <end position="352"/>
    </location>
</feature>
<feature type="region of interest" description="Disordered" evidence="1">
    <location>
        <begin position="155"/>
        <end position="185"/>
    </location>
</feature>
<evidence type="ECO:0000313" key="4">
    <source>
        <dbReference type="Proteomes" id="UP000095287"/>
    </source>
</evidence>
<keyword evidence="4" id="KW-1185">Reference proteome</keyword>
<dbReference type="WBParaSite" id="L893_g12722.t1">
    <property type="protein sequence ID" value="L893_g12722.t1"/>
    <property type="gene ID" value="L893_g12722"/>
</dbReference>
<dbReference type="PANTHER" id="PTHR46705">
    <property type="entry name" value="PROTEIN CBG09805"/>
    <property type="match status" value="1"/>
</dbReference>